<dbReference type="SUPFAM" id="SSF69742">
    <property type="entry name" value="Glutamyl tRNA-reductase catalytic, N-terminal domain"/>
    <property type="match status" value="1"/>
</dbReference>
<dbReference type="Pfam" id="PF05201">
    <property type="entry name" value="GlutR_N"/>
    <property type="match status" value="1"/>
</dbReference>
<dbReference type="FunFam" id="3.40.50.720:FF:000031">
    <property type="entry name" value="Glutamyl-tRNA reductase"/>
    <property type="match status" value="1"/>
</dbReference>
<feature type="site" description="Important for activity" evidence="9 13">
    <location>
        <position position="95"/>
    </location>
</feature>
<evidence type="ECO:0000256" key="8">
    <source>
        <dbReference type="ARBA" id="ARBA00068659"/>
    </source>
</evidence>
<dbReference type="EC" id="1.2.1.70" evidence="3 9"/>
<organism evidence="18 19">
    <name type="scientific">Dehalogenimonas formicexedens</name>
    <dbReference type="NCBI Taxonomy" id="1839801"/>
    <lineage>
        <taxon>Bacteria</taxon>
        <taxon>Bacillati</taxon>
        <taxon>Chloroflexota</taxon>
        <taxon>Dehalococcoidia</taxon>
        <taxon>Dehalococcoidales</taxon>
        <taxon>Dehalococcoidaceae</taxon>
        <taxon>Dehalogenimonas</taxon>
    </lineage>
</organism>
<dbReference type="STRING" id="1839801.Dform_01787"/>
<accession>A0A1P8F9G3</accession>
<keyword evidence="4 9" id="KW-0521">NADP</keyword>
<dbReference type="InterPro" id="IPR036453">
    <property type="entry name" value="GluRdtase_dimer_dom_sf"/>
</dbReference>
<evidence type="ECO:0000256" key="12">
    <source>
        <dbReference type="PIRSR" id="PIRSR000445-3"/>
    </source>
</evidence>
<dbReference type="Proteomes" id="UP000185934">
    <property type="component" value="Chromosome"/>
</dbReference>
<dbReference type="InterPro" id="IPR018214">
    <property type="entry name" value="GluRdtase_CS"/>
</dbReference>
<comment type="domain">
    <text evidence="9">Possesses an unusual extended V-shaped dimeric structure with each monomer consisting of three distinct domains arranged along a curved 'spinal' alpha-helix. The N-terminal catalytic domain specifically recognizes the glutamate moiety of the substrate. The second domain is the NADPH-binding domain, and the third C-terminal domain is responsible for dimerization.</text>
</comment>
<proteinExistence type="inferred from homology"/>
<feature type="binding site" evidence="9 11">
    <location>
        <position position="105"/>
    </location>
    <ligand>
        <name>substrate</name>
    </ligand>
</feature>
<protein>
    <recommendedName>
        <fullName evidence="8 9">Glutamyl-tRNA reductase</fullName>
        <shortName evidence="9">GluTR</shortName>
        <ecNumber evidence="3 9">1.2.1.70</ecNumber>
    </recommendedName>
</protein>
<feature type="domain" description="Quinate/shikimate 5-dehydrogenase/glutamyl-tRNA reductase" evidence="16">
    <location>
        <begin position="168"/>
        <end position="301"/>
    </location>
</feature>
<evidence type="ECO:0000256" key="6">
    <source>
        <dbReference type="ARBA" id="ARBA00023244"/>
    </source>
</evidence>
<comment type="miscellaneous">
    <text evidence="9">During catalysis, the active site Cys acts as a nucleophile attacking the alpha-carbonyl group of tRNA-bound glutamate with the formation of a thioester intermediate between enzyme and glutamate, and the concomitant release of tRNA(Glu). The thioester intermediate is finally reduced by direct hydride transfer from NADPH, to form the product GSA.</text>
</comment>
<dbReference type="InterPro" id="IPR036291">
    <property type="entry name" value="NAD(P)-bd_dom_sf"/>
</dbReference>
<dbReference type="GO" id="GO:0050661">
    <property type="term" value="F:NADP binding"/>
    <property type="evidence" value="ECO:0007669"/>
    <property type="project" value="InterPro"/>
</dbReference>
<feature type="domain" description="Tetrapyrrole biosynthesis glutamyl-tRNA reductase dimerisation" evidence="15">
    <location>
        <begin position="316"/>
        <end position="412"/>
    </location>
</feature>
<keyword evidence="5 9" id="KW-0560">Oxidoreductase</keyword>
<dbReference type="InterPro" id="IPR015895">
    <property type="entry name" value="4pyrrol_synth_GluRdtase_N"/>
</dbReference>
<evidence type="ECO:0000256" key="5">
    <source>
        <dbReference type="ARBA" id="ARBA00023002"/>
    </source>
</evidence>
<keyword evidence="19" id="KW-1185">Reference proteome</keyword>
<evidence type="ECO:0000256" key="3">
    <source>
        <dbReference type="ARBA" id="ARBA00012970"/>
    </source>
</evidence>
<evidence type="ECO:0000256" key="11">
    <source>
        <dbReference type="PIRSR" id="PIRSR000445-2"/>
    </source>
</evidence>
<dbReference type="SUPFAM" id="SSF51735">
    <property type="entry name" value="NAD(P)-binding Rossmann-fold domains"/>
    <property type="match status" value="1"/>
</dbReference>
<comment type="similarity">
    <text evidence="2 9 14">Belongs to the glutamyl-tRNA reductase family.</text>
</comment>
<dbReference type="PROSITE" id="PS00747">
    <property type="entry name" value="GLUTR"/>
    <property type="match status" value="1"/>
</dbReference>
<dbReference type="Gene3D" id="3.30.460.30">
    <property type="entry name" value="Glutamyl-tRNA reductase, N-terminal domain"/>
    <property type="match status" value="1"/>
</dbReference>
<evidence type="ECO:0000256" key="10">
    <source>
        <dbReference type="PIRSR" id="PIRSR000445-1"/>
    </source>
</evidence>
<feature type="binding site" evidence="9 11">
    <location>
        <begin position="110"/>
        <end position="112"/>
    </location>
    <ligand>
        <name>substrate</name>
    </ligand>
</feature>
<feature type="binding site" evidence="9 11">
    <location>
        <position position="116"/>
    </location>
    <ligand>
        <name>substrate</name>
    </ligand>
</feature>
<feature type="active site" description="Nucleophile" evidence="9 10">
    <location>
        <position position="48"/>
    </location>
</feature>
<dbReference type="Gene3D" id="3.40.50.720">
    <property type="entry name" value="NAD(P)-binding Rossmann-like Domain"/>
    <property type="match status" value="1"/>
</dbReference>
<dbReference type="OrthoDB" id="110209at2"/>
<comment type="function">
    <text evidence="9">Catalyzes the NADPH-dependent reduction of glutamyl-tRNA(Glu) to glutamate 1-semialdehyde (GSA).</text>
</comment>
<dbReference type="HAMAP" id="MF_00087">
    <property type="entry name" value="Glu_tRNA_reductase"/>
    <property type="match status" value="1"/>
</dbReference>
<dbReference type="SUPFAM" id="SSF69075">
    <property type="entry name" value="Glutamyl tRNA-reductase dimerization domain"/>
    <property type="match status" value="1"/>
</dbReference>
<dbReference type="AlphaFoldDB" id="A0A1P8F9G3"/>
<evidence type="ECO:0000256" key="9">
    <source>
        <dbReference type="HAMAP-Rule" id="MF_00087"/>
    </source>
</evidence>
<feature type="binding site" evidence="9 11">
    <location>
        <begin position="47"/>
        <end position="50"/>
    </location>
    <ligand>
        <name>substrate</name>
    </ligand>
</feature>
<evidence type="ECO:0000259" key="17">
    <source>
        <dbReference type="Pfam" id="PF05201"/>
    </source>
</evidence>
<dbReference type="Pfam" id="PF00745">
    <property type="entry name" value="GlutR_dimer"/>
    <property type="match status" value="1"/>
</dbReference>
<dbReference type="RefSeq" id="WP_076004689.1">
    <property type="nucleotide sequence ID" value="NZ_CP018258.1"/>
</dbReference>
<dbReference type="EMBL" id="CP018258">
    <property type="protein sequence ID" value="APV45106.1"/>
    <property type="molecule type" value="Genomic_DNA"/>
</dbReference>
<dbReference type="InterPro" id="IPR036343">
    <property type="entry name" value="GluRdtase_N_sf"/>
</dbReference>
<evidence type="ECO:0000256" key="13">
    <source>
        <dbReference type="PIRSR" id="PIRSR000445-4"/>
    </source>
</evidence>
<feature type="binding site" evidence="9 12">
    <location>
        <begin position="185"/>
        <end position="190"/>
    </location>
    <ligand>
        <name>NADP(+)</name>
        <dbReference type="ChEBI" id="CHEBI:58349"/>
    </ligand>
</feature>
<dbReference type="FunFam" id="3.30.460.30:FF:000001">
    <property type="entry name" value="Glutamyl-tRNA reductase"/>
    <property type="match status" value="1"/>
</dbReference>
<dbReference type="UniPathway" id="UPA00251">
    <property type="reaction ID" value="UER00316"/>
</dbReference>
<dbReference type="CDD" id="cd05213">
    <property type="entry name" value="NAD_bind_Glutamyl_tRNA_reduct"/>
    <property type="match status" value="1"/>
</dbReference>
<name>A0A1P8F9G3_9CHLR</name>
<dbReference type="InterPro" id="IPR015896">
    <property type="entry name" value="4pyrrol_synth_GluRdtase_dimer"/>
</dbReference>
<evidence type="ECO:0000259" key="15">
    <source>
        <dbReference type="Pfam" id="PF00745"/>
    </source>
</evidence>
<evidence type="ECO:0000256" key="7">
    <source>
        <dbReference type="ARBA" id="ARBA00047464"/>
    </source>
</evidence>
<dbReference type="GO" id="GO:0019353">
    <property type="term" value="P:protoporphyrinogen IX biosynthetic process from glutamate"/>
    <property type="evidence" value="ECO:0007669"/>
    <property type="project" value="TreeGrafter"/>
</dbReference>
<evidence type="ECO:0000256" key="2">
    <source>
        <dbReference type="ARBA" id="ARBA00005916"/>
    </source>
</evidence>
<dbReference type="InterPro" id="IPR000343">
    <property type="entry name" value="4pyrrol_synth_GluRdtase"/>
</dbReference>
<dbReference type="KEGG" id="dfo:Dform_01787"/>
<comment type="pathway">
    <text evidence="1 9 14">Porphyrin-containing compound metabolism; protoporphyrin-IX biosynthesis; 5-aminolevulinate from L-glutamyl-tRNA(Glu): step 1/2.</text>
</comment>
<dbReference type="NCBIfam" id="TIGR01035">
    <property type="entry name" value="hemA"/>
    <property type="match status" value="1"/>
</dbReference>
<evidence type="ECO:0000313" key="18">
    <source>
        <dbReference type="EMBL" id="APV45106.1"/>
    </source>
</evidence>
<comment type="subunit">
    <text evidence="9">Homodimer.</text>
</comment>
<feature type="domain" description="Glutamyl-tRNA reductase N-terminal" evidence="17">
    <location>
        <begin position="7"/>
        <end position="152"/>
    </location>
</feature>
<dbReference type="GO" id="GO:0008883">
    <property type="term" value="F:glutamyl-tRNA reductase activity"/>
    <property type="evidence" value="ECO:0007669"/>
    <property type="project" value="UniProtKB-UniRule"/>
</dbReference>
<keyword evidence="6 9" id="KW-0627">Porphyrin biosynthesis</keyword>
<evidence type="ECO:0000313" key="19">
    <source>
        <dbReference type="Proteomes" id="UP000185934"/>
    </source>
</evidence>
<reference evidence="19" key="1">
    <citation type="submission" date="2016-11" db="EMBL/GenBank/DDBJ databases">
        <title>Dehalogenimonas formicexedens sp. nov., a chlorinated alkane respiring bacterium isolated from contaminated groundwater.</title>
        <authorList>
            <person name="Key T.A."/>
            <person name="Bowman K.S."/>
            <person name="Lee I."/>
            <person name="Chun J."/>
            <person name="Albuquerque L."/>
            <person name="da Costa M.S."/>
            <person name="Rainey F.A."/>
            <person name="Moe W.M."/>
        </authorList>
    </citation>
    <scope>NUCLEOTIDE SEQUENCE [LARGE SCALE GENOMIC DNA]</scope>
    <source>
        <strain evidence="19">NSZ-14</strain>
    </source>
</reference>
<evidence type="ECO:0000256" key="14">
    <source>
        <dbReference type="RuleBase" id="RU000584"/>
    </source>
</evidence>
<comment type="catalytic activity">
    <reaction evidence="7 9 14">
        <text>(S)-4-amino-5-oxopentanoate + tRNA(Glu) + NADP(+) = L-glutamyl-tRNA(Glu) + NADPH + H(+)</text>
        <dbReference type="Rhea" id="RHEA:12344"/>
        <dbReference type="Rhea" id="RHEA-COMP:9663"/>
        <dbReference type="Rhea" id="RHEA-COMP:9680"/>
        <dbReference type="ChEBI" id="CHEBI:15378"/>
        <dbReference type="ChEBI" id="CHEBI:57501"/>
        <dbReference type="ChEBI" id="CHEBI:57783"/>
        <dbReference type="ChEBI" id="CHEBI:58349"/>
        <dbReference type="ChEBI" id="CHEBI:78442"/>
        <dbReference type="ChEBI" id="CHEBI:78520"/>
        <dbReference type="EC" id="1.2.1.70"/>
    </reaction>
</comment>
<evidence type="ECO:0000256" key="1">
    <source>
        <dbReference type="ARBA" id="ARBA00005059"/>
    </source>
</evidence>
<sequence length="422" mass="47135">MPLFAYGVNHSATPIRLREKLAITTSRLGAGLEMLRDYYRHAAILSTCNRTEVYFLAHPGTEGSILRFFAEWSGLPEADLRQHLYTYQDYEAFHHLFEVAAGLDSMIIGEYEVLGQVKHSLEAARKAGMASLKIERLFSHAISAGRRVRSETAISQHALSISSIAVDQAENIVGDLSQRRTLVIGAGEAGWLAAEAVVKRGGHLTVFNRSAEKAKLLVDSLGSATLASGNLLDELAMADIVISCTSAPHHVVGHGQVAEVMKTRPDRPLMFIDIAVPRDIDEKAKEIPNVYVYNIDDLNHICHQNRCKRLAEVDRVKTILAEELERFYRWWQSLRNRPVIQALYQKAEAIRLEQYEETIKTLPPLDEKSLGHLDAMTQAIVNKLLHTVVDKLKLGAVAQNDLDATVKELFNLEVLVDEKTEV</sequence>
<evidence type="ECO:0000256" key="4">
    <source>
        <dbReference type="ARBA" id="ARBA00022857"/>
    </source>
</evidence>
<dbReference type="Pfam" id="PF01488">
    <property type="entry name" value="Shikimate_DH"/>
    <property type="match status" value="1"/>
</dbReference>
<dbReference type="PIRSF" id="PIRSF000445">
    <property type="entry name" value="4pyrrol_synth_GluRdtase"/>
    <property type="match status" value="1"/>
</dbReference>
<dbReference type="PANTHER" id="PTHR43013:SF1">
    <property type="entry name" value="GLUTAMYL-TRNA REDUCTASE"/>
    <property type="match status" value="1"/>
</dbReference>
<evidence type="ECO:0000259" key="16">
    <source>
        <dbReference type="Pfam" id="PF01488"/>
    </source>
</evidence>
<dbReference type="InterPro" id="IPR006151">
    <property type="entry name" value="Shikm_DH/Glu-tRNA_Rdtase"/>
</dbReference>
<gene>
    <name evidence="9 18" type="primary">hemA</name>
    <name evidence="18" type="ORF">Dform_01787</name>
</gene>
<dbReference type="PANTHER" id="PTHR43013">
    <property type="entry name" value="GLUTAMYL-TRNA REDUCTASE"/>
    <property type="match status" value="1"/>
</dbReference>